<dbReference type="EMBL" id="AZHX01000420">
    <property type="protein sequence ID" value="ETX07587.1"/>
    <property type="molecule type" value="Genomic_DNA"/>
</dbReference>
<dbReference type="SUPFAM" id="SSF51735">
    <property type="entry name" value="NAD(P)-binding Rossmann-fold domains"/>
    <property type="match status" value="1"/>
</dbReference>
<evidence type="ECO:0000313" key="1">
    <source>
        <dbReference type="EMBL" id="ETX07587.1"/>
    </source>
</evidence>
<proteinExistence type="predicted"/>
<sequence length="30" mass="2959">MLELGLRGKIAVVTGASKGIGKAGGAIRCM</sequence>
<evidence type="ECO:0000313" key="2">
    <source>
        <dbReference type="Proteomes" id="UP000019140"/>
    </source>
</evidence>
<dbReference type="Proteomes" id="UP000019140">
    <property type="component" value="Unassembled WGS sequence"/>
</dbReference>
<organism evidence="1 2">
    <name type="scientific">Candidatus Entotheonella gemina</name>
    <dbReference type="NCBI Taxonomy" id="1429439"/>
    <lineage>
        <taxon>Bacteria</taxon>
        <taxon>Pseudomonadati</taxon>
        <taxon>Nitrospinota/Tectimicrobiota group</taxon>
        <taxon>Candidatus Tectimicrobiota</taxon>
        <taxon>Candidatus Entotheonellia</taxon>
        <taxon>Candidatus Entotheonellales</taxon>
        <taxon>Candidatus Entotheonellaceae</taxon>
        <taxon>Candidatus Entotheonella</taxon>
    </lineage>
</organism>
<comment type="caution">
    <text evidence="1">The sequence shown here is derived from an EMBL/GenBank/DDBJ whole genome shotgun (WGS) entry which is preliminary data.</text>
</comment>
<dbReference type="InterPro" id="IPR036291">
    <property type="entry name" value="NAD(P)-bd_dom_sf"/>
</dbReference>
<dbReference type="AlphaFoldDB" id="W4MD71"/>
<gene>
    <name evidence="1" type="ORF">ETSY2_10355</name>
</gene>
<accession>W4MD71</accession>
<protein>
    <submittedName>
        <fullName evidence="1">Uncharacterized protein</fullName>
    </submittedName>
</protein>
<keyword evidence="2" id="KW-1185">Reference proteome</keyword>
<name>W4MD71_9BACT</name>
<reference evidence="1 2" key="1">
    <citation type="journal article" date="2014" name="Nature">
        <title>An environmental bacterial taxon with a large and distinct metabolic repertoire.</title>
        <authorList>
            <person name="Wilson M.C."/>
            <person name="Mori T."/>
            <person name="Ruckert C."/>
            <person name="Uria A.R."/>
            <person name="Helf M.J."/>
            <person name="Takada K."/>
            <person name="Gernert C."/>
            <person name="Steffens U.A."/>
            <person name="Heycke N."/>
            <person name="Schmitt S."/>
            <person name="Rinke C."/>
            <person name="Helfrich E.J."/>
            <person name="Brachmann A.O."/>
            <person name="Gurgui C."/>
            <person name="Wakimoto T."/>
            <person name="Kracht M."/>
            <person name="Crusemann M."/>
            <person name="Hentschel U."/>
            <person name="Abe I."/>
            <person name="Matsunaga S."/>
            <person name="Kalinowski J."/>
            <person name="Takeyama H."/>
            <person name="Piel J."/>
        </authorList>
    </citation>
    <scope>NUCLEOTIDE SEQUENCE [LARGE SCALE GENOMIC DNA]</scope>
    <source>
        <strain evidence="2">TSY2</strain>
    </source>
</reference>
<dbReference type="HOGENOM" id="CLU_3402702_0_0_7"/>